<evidence type="ECO:0000259" key="3">
    <source>
        <dbReference type="Pfam" id="PF07969"/>
    </source>
</evidence>
<protein>
    <submittedName>
        <fullName evidence="4">Amidohydrolase family protein</fullName>
    </submittedName>
</protein>
<keyword evidence="5" id="KW-1185">Reference proteome</keyword>
<dbReference type="InterPro" id="IPR023100">
    <property type="entry name" value="D-aminoacylase_insert_dom_sf"/>
</dbReference>
<feature type="signal peptide" evidence="2">
    <location>
        <begin position="1"/>
        <end position="23"/>
    </location>
</feature>
<comment type="caution">
    <text evidence="4">The sequence shown here is derived from an EMBL/GenBank/DDBJ whole genome shotgun (WGS) entry which is preliminary data.</text>
</comment>
<dbReference type="EMBL" id="WTYO01000002">
    <property type="protein sequence ID" value="MXO68031.1"/>
    <property type="molecule type" value="Genomic_DNA"/>
</dbReference>
<evidence type="ECO:0000256" key="1">
    <source>
        <dbReference type="SAM" id="MobiDB-lite"/>
    </source>
</evidence>
<dbReference type="RefSeq" id="WP_160732698.1">
    <property type="nucleotide sequence ID" value="NZ_WTYO01000002.1"/>
</dbReference>
<feature type="region of interest" description="Disordered" evidence="1">
    <location>
        <begin position="520"/>
        <end position="541"/>
    </location>
</feature>
<feature type="chain" id="PRO_5046993158" evidence="2">
    <location>
        <begin position="24"/>
        <end position="541"/>
    </location>
</feature>
<sequence length="541" mass="56688">MRVTQAKFAGRIAGLMGAALVLAAPAAAQDAAVRAGEVQAGADILITGGTIYPGGADPFTGDIAIAGDRIVYAGPRYPHAAQRTISADGMIVAPGFIDPHTHADSALMSRIPAARLVLPFITQGVTTAFIGVDGRGDPDVAATFGRDSGRDYGVNFATYVGLGALRGEVIGSDDRAPTEDELAEMAALTHQAMCEGALGLSTGLFYAPQSYAEEGEVVTLAKVAARHGGIYDSHIRDESSYTIGLAGAVAEAIDIGKQADIPVHIAHIKALGVDVHGQAGAVIEAVEAARAEGQVVHADQYPWPASGTGLSAALMPRWAQDGGREAMLARFDDPAQMARIRTEMAENMRRRGGPASLLITRGPADVLGKTLEDLAPAAGGDPVQAAIDVLRRSEAGVASFNQDEADIAAFMVRPWVMTSSDASAGHPRYYASYARKYDTYVRERQVIDLRQFIDQSTIVPARAFSIEGRGSLREGAFADVVVFDPENYAPRADFLEPTLFSTGVQTVVINGVVALEDGAPTGKAAGRPLPRRSRSADCPAP</sequence>
<accession>A0ABW9UVP7</accession>
<feature type="domain" description="Amidohydrolase 3" evidence="3">
    <location>
        <begin position="173"/>
        <end position="513"/>
    </location>
</feature>
<dbReference type="Proteomes" id="UP000444401">
    <property type="component" value="Unassembled WGS sequence"/>
</dbReference>
<dbReference type="Gene3D" id="2.30.40.10">
    <property type="entry name" value="Urease, subunit C, domain 1"/>
    <property type="match status" value="2"/>
</dbReference>
<keyword evidence="2" id="KW-0732">Signal</keyword>
<dbReference type="Pfam" id="PF07969">
    <property type="entry name" value="Amidohydro_3"/>
    <property type="match status" value="1"/>
</dbReference>
<evidence type="ECO:0000313" key="5">
    <source>
        <dbReference type="Proteomes" id="UP000444401"/>
    </source>
</evidence>
<dbReference type="InterPro" id="IPR011059">
    <property type="entry name" value="Metal-dep_hydrolase_composite"/>
</dbReference>
<evidence type="ECO:0000256" key="2">
    <source>
        <dbReference type="SAM" id="SignalP"/>
    </source>
</evidence>
<dbReference type="SUPFAM" id="SSF51556">
    <property type="entry name" value="Metallo-dependent hydrolases"/>
    <property type="match status" value="1"/>
</dbReference>
<dbReference type="PANTHER" id="PTHR11647:SF1">
    <property type="entry name" value="COLLAPSIN RESPONSE MEDIATOR PROTEIN"/>
    <property type="match status" value="1"/>
</dbReference>
<dbReference type="SUPFAM" id="SSF51338">
    <property type="entry name" value="Composite domain of metallo-dependent hydrolases"/>
    <property type="match status" value="1"/>
</dbReference>
<reference evidence="4 5" key="1">
    <citation type="submission" date="2019-12" db="EMBL/GenBank/DDBJ databases">
        <title>Genomic-based taxomic classification of the family Erythrobacteraceae.</title>
        <authorList>
            <person name="Xu L."/>
        </authorList>
    </citation>
    <scope>NUCLEOTIDE SEQUENCE [LARGE SCALE GENOMIC DNA]</scope>
    <source>
        <strain evidence="4 5">H32</strain>
    </source>
</reference>
<evidence type="ECO:0000313" key="4">
    <source>
        <dbReference type="EMBL" id="MXO68031.1"/>
    </source>
</evidence>
<dbReference type="InterPro" id="IPR050378">
    <property type="entry name" value="Metallo-dep_Hydrolases_sf"/>
</dbReference>
<organism evidence="4 5">
    <name type="scientific">Pelagerythrobacter marinus</name>
    <dbReference type="NCBI Taxonomy" id="538382"/>
    <lineage>
        <taxon>Bacteria</taxon>
        <taxon>Pseudomonadati</taxon>
        <taxon>Pseudomonadota</taxon>
        <taxon>Alphaproteobacteria</taxon>
        <taxon>Sphingomonadales</taxon>
        <taxon>Erythrobacteraceae</taxon>
        <taxon>Pelagerythrobacter</taxon>
    </lineage>
</organism>
<gene>
    <name evidence="4" type="ORF">GRI72_04190</name>
</gene>
<dbReference type="Gene3D" id="3.20.20.140">
    <property type="entry name" value="Metal-dependent hydrolases"/>
    <property type="match status" value="2"/>
</dbReference>
<dbReference type="InterPro" id="IPR032466">
    <property type="entry name" value="Metal_Hydrolase"/>
</dbReference>
<proteinExistence type="predicted"/>
<dbReference type="InterPro" id="IPR013108">
    <property type="entry name" value="Amidohydro_3"/>
</dbReference>
<dbReference type="PANTHER" id="PTHR11647">
    <property type="entry name" value="HYDRANTOINASE/DIHYDROPYRIMIDINASE FAMILY MEMBER"/>
    <property type="match status" value="1"/>
</dbReference>
<name>A0ABW9UVP7_9SPHN</name>
<dbReference type="Gene3D" id="3.30.1490.130">
    <property type="entry name" value="D-aminoacylase. Domain 3"/>
    <property type="match status" value="1"/>
</dbReference>